<accession>A0A5J9UPG1</accession>
<evidence type="ECO:0000259" key="3">
    <source>
        <dbReference type="Pfam" id="PF26138"/>
    </source>
</evidence>
<dbReference type="PANTHER" id="PTHR47150">
    <property type="entry name" value="OS12G0169200 PROTEIN"/>
    <property type="match status" value="1"/>
</dbReference>
<comment type="caution">
    <text evidence="4">The sequence shown here is derived from an EMBL/GenBank/DDBJ whole genome shotgun (WGS) entry which is preliminary data.</text>
</comment>
<keyword evidence="5" id="KW-1185">Reference proteome</keyword>
<feature type="transmembrane region" description="Helical" evidence="1">
    <location>
        <begin position="315"/>
        <end position="335"/>
    </location>
</feature>
<dbReference type="AlphaFoldDB" id="A0A5J9UPG1"/>
<dbReference type="InterPro" id="IPR025315">
    <property type="entry name" value="DUF4220"/>
</dbReference>
<dbReference type="PANTHER" id="PTHR47150:SF6">
    <property type="entry name" value="OS01G0872900 PROTEIN"/>
    <property type="match status" value="1"/>
</dbReference>
<evidence type="ECO:0000313" key="5">
    <source>
        <dbReference type="Proteomes" id="UP000324897"/>
    </source>
</evidence>
<dbReference type="Pfam" id="PF13968">
    <property type="entry name" value="DUF4220"/>
    <property type="match status" value="1"/>
</dbReference>
<dbReference type="InterPro" id="IPR058353">
    <property type="entry name" value="DUF8040"/>
</dbReference>
<dbReference type="Pfam" id="PF26138">
    <property type="entry name" value="DUF8040"/>
    <property type="match status" value="1"/>
</dbReference>
<keyword evidence="1" id="KW-0812">Transmembrane</keyword>
<dbReference type="OrthoDB" id="1624952at2759"/>
<organism evidence="4 5">
    <name type="scientific">Eragrostis curvula</name>
    <name type="common">weeping love grass</name>
    <dbReference type="NCBI Taxonomy" id="38414"/>
    <lineage>
        <taxon>Eukaryota</taxon>
        <taxon>Viridiplantae</taxon>
        <taxon>Streptophyta</taxon>
        <taxon>Embryophyta</taxon>
        <taxon>Tracheophyta</taxon>
        <taxon>Spermatophyta</taxon>
        <taxon>Magnoliopsida</taxon>
        <taxon>Liliopsida</taxon>
        <taxon>Poales</taxon>
        <taxon>Poaceae</taxon>
        <taxon>PACMAD clade</taxon>
        <taxon>Chloridoideae</taxon>
        <taxon>Eragrostideae</taxon>
        <taxon>Eragrostidinae</taxon>
        <taxon>Eragrostis</taxon>
    </lineage>
</organism>
<dbReference type="Proteomes" id="UP000324897">
    <property type="component" value="Chromosome 2"/>
</dbReference>
<name>A0A5J9UPG1_9POAL</name>
<dbReference type="InterPro" id="IPR006912">
    <property type="entry name" value="Harbinger_derived_prot"/>
</dbReference>
<feature type="non-terminal residue" evidence="4">
    <location>
        <position position="1"/>
    </location>
</feature>
<dbReference type="EMBL" id="RWGY01000013">
    <property type="protein sequence ID" value="TVU25077.1"/>
    <property type="molecule type" value="Genomic_DNA"/>
</dbReference>
<feature type="domain" description="DUF4220" evidence="2">
    <location>
        <begin position="349"/>
        <end position="421"/>
    </location>
</feature>
<gene>
    <name evidence="4" type="ORF">EJB05_27556</name>
</gene>
<evidence type="ECO:0000259" key="2">
    <source>
        <dbReference type="Pfam" id="PF13968"/>
    </source>
</evidence>
<proteinExistence type="predicted"/>
<protein>
    <submittedName>
        <fullName evidence="4">Uncharacterized protein</fullName>
    </submittedName>
</protein>
<feature type="domain" description="DUF8040" evidence="3">
    <location>
        <begin position="252"/>
        <end position="292"/>
    </location>
</feature>
<keyword evidence="1" id="KW-1133">Transmembrane helix</keyword>
<keyword evidence="1" id="KW-0472">Membrane</keyword>
<dbReference type="Pfam" id="PF04827">
    <property type="entry name" value="Plant_tran"/>
    <property type="match status" value="1"/>
</dbReference>
<evidence type="ECO:0000313" key="4">
    <source>
        <dbReference type="EMBL" id="TVU25077.1"/>
    </source>
</evidence>
<dbReference type="Gramene" id="TVU25077">
    <property type="protein sequence ID" value="TVU25077"/>
    <property type="gene ID" value="EJB05_27556"/>
</dbReference>
<reference evidence="4 5" key="1">
    <citation type="journal article" date="2019" name="Sci. Rep.">
        <title>A high-quality genome of Eragrostis curvula grass provides insights into Poaceae evolution and supports new strategies to enhance forage quality.</title>
        <authorList>
            <person name="Carballo J."/>
            <person name="Santos B.A.C.M."/>
            <person name="Zappacosta D."/>
            <person name="Garbus I."/>
            <person name="Selva J.P."/>
            <person name="Gallo C.A."/>
            <person name="Diaz A."/>
            <person name="Albertini E."/>
            <person name="Caccamo M."/>
            <person name="Echenique V."/>
        </authorList>
    </citation>
    <scope>NUCLEOTIDE SEQUENCE [LARGE SCALE GENOMIC DNA]</scope>
    <source>
        <strain evidence="5">cv. Victoria</strain>
        <tissue evidence="4">Leaf</tissue>
    </source>
</reference>
<sequence>MEGPISGSNNDINVLDQSPLFTQQLQGRAPAVQFNVNGTQYNMGYYLADGIYPEWGTFVKTISSPLSLKHKCFASYQEGARKDVERAFGVLQKRWAIIRHPARLWDREELADIMYACIIMHNMIVEDERGIYGIPDDNTYEQGRFSPHLTGLEHGPVYGFTDVLDKNMEIRVLVPEKENGAMDTCDDNQAWAGGVSMWPVVKCKVLACNFVYMFFNLSTYRLDPVKSGNASATDHVTNRHYVLYWSAATVDVCYKLREKQLFADTRVVSVEEQVAIFLYALAKNASNETLQYEQMHLPVLLFSKLATSARASLRLRLLVLASLFIQYFLFVAALLRKRRIHHWFRALIWLAYQGCDAVVIYALATLFNIHKDEVAMDSAHIDMLWAPILLLHLGGQDGITAYSIQDNENWRRHLLISVSQFYHG</sequence>
<feature type="transmembrane region" description="Helical" evidence="1">
    <location>
        <begin position="347"/>
        <end position="364"/>
    </location>
</feature>
<evidence type="ECO:0000256" key="1">
    <source>
        <dbReference type="SAM" id="Phobius"/>
    </source>
</evidence>